<gene>
    <name evidence="4" type="ORF">JQC72_13560</name>
</gene>
<protein>
    <submittedName>
        <fullName evidence="4">Enoyl-CoA hydratase/isomerase family protein</fullName>
    </submittedName>
</protein>
<dbReference type="PANTHER" id="PTHR11941">
    <property type="entry name" value="ENOYL-COA HYDRATASE-RELATED"/>
    <property type="match status" value="1"/>
</dbReference>
<evidence type="ECO:0000313" key="4">
    <source>
        <dbReference type="EMBL" id="MBN2910528.1"/>
    </source>
</evidence>
<dbReference type="Gene3D" id="3.90.226.10">
    <property type="entry name" value="2-enoyl-CoA Hydratase, Chain A, domain 1"/>
    <property type="match status" value="1"/>
</dbReference>
<dbReference type="Gene3D" id="1.10.12.10">
    <property type="entry name" value="Lyase 2-enoyl-coa Hydratase, Chain A, domain 2"/>
    <property type="match status" value="1"/>
</dbReference>
<evidence type="ECO:0000256" key="3">
    <source>
        <dbReference type="RuleBase" id="RU003707"/>
    </source>
</evidence>
<proteinExistence type="inferred from homology"/>
<evidence type="ECO:0000313" key="5">
    <source>
        <dbReference type="Proteomes" id="UP001177120"/>
    </source>
</evidence>
<dbReference type="Pfam" id="PF00378">
    <property type="entry name" value="ECH_1"/>
    <property type="match status" value="1"/>
</dbReference>
<reference evidence="4" key="1">
    <citation type="journal article" date="2024" name="Int. J. Syst. Evol. Microbiol.">
        <title>Polycladomyces zharkentensis sp. nov., a novel thermophilic cellulose- and starch-degrading member of the Bacillota from a geothermal aquifer in Kazakhstan.</title>
        <authorList>
            <person name="Mashzhan A."/>
            <person name="Kistaubayeva A."/>
            <person name="Javier-Lopez R."/>
            <person name="Bissenova U."/>
            <person name="Bissenbay A."/>
            <person name="Birkeland N.K."/>
        </authorList>
    </citation>
    <scope>NUCLEOTIDE SEQUENCE</scope>
    <source>
        <strain evidence="4">ZKZ2T</strain>
    </source>
</reference>
<dbReference type="EMBL" id="JAFHAP010000013">
    <property type="protein sequence ID" value="MBN2910528.1"/>
    <property type="molecule type" value="Genomic_DNA"/>
</dbReference>
<dbReference type="PROSITE" id="PS00166">
    <property type="entry name" value="ENOYL_COA_HYDRATASE"/>
    <property type="match status" value="1"/>
</dbReference>
<dbReference type="CDD" id="cd06558">
    <property type="entry name" value="crotonase-like"/>
    <property type="match status" value="1"/>
</dbReference>
<keyword evidence="5" id="KW-1185">Reference proteome</keyword>
<comment type="similarity">
    <text evidence="1 3">Belongs to the enoyl-CoA hydratase/isomerase family.</text>
</comment>
<dbReference type="SUPFAM" id="SSF52096">
    <property type="entry name" value="ClpP/crotonase"/>
    <property type="match status" value="1"/>
</dbReference>
<dbReference type="InterPro" id="IPR018376">
    <property type="entry name" value="Enoyl-CoA_hyd/isom_CS"/>
</dbReference>
<dbReference type="InterPro" id="IPR029045">
    <property type="entry name" value="ClpP/crotonase-like_dom_sf"/>
</dbReference>
<evidence type="ECO:0000256" key="2">
    <source>
        <dbReference type="ARBA" id="ARBA00023239"/>
    </source>
</evidence>
<dbReference type="InterPro" id="IPR001753">
    <property type="entry name" value="Enoyl-CoA_hydra/iso"/>
</dbReference>
<name>A0ABS2WLW6_9BACL</name>
<evidence type="ECO:0000256" key="1">
    <source>
        <dbReference type="ARBA" id="ARBA00005254"/>
    </source>
</evidence>
<organism evidence="4 5">
    <name type="scientific">Polycladomyces zharkentensis</name>
    <dbReference type="NCBI Taxonomy" id="2807616"/>
    <lineage>
        <taxon>Bacteria</taxon>
        <taxon>Bacillati</taxon>
        <taxon>Bacillota</taxon>
        <taxon>Bacilli</taxon>
        <taxon>Bacillales</taxon>
        <taxon>Thermoactinomycetaceae</taxon>
        <taxon>Polycladomyces</taxon>
    </lineage>
</organism>
<keyword evidence="2" id="KW-0456">Lyase</keyword>
<dbReference type="InterPro" id="IPR014748">
    <property type="entry name" value="Enoyl-CoA_hydra_C"/>
</dbReference>
<comment type="caution">
    <text evidence="4">The sequence shown here is derived from an EMBL/GenBank/DDBJ whole genome shotgun (WGS) entry which is preliminary data.</text>
</comment>
<sequence length="291" mass="32211">MNLQTIIYTCFFLNTWKCKSFSYVFLQGGGPVGNRDYRYIVASIRENVGWIRLNRPEVLNALNLQLVSELVTALTEMDRDDHVRCMVITGNEKAFAAGADIPEMAEASSVEMLLQDQIAEWDRIRKLAKPLIAAVNGYALGGGCELAMACDLIVASETAVFGQPEILLGIMPGAGGTQRLTRAIGKVRAMEMVLTGRSMTAREALQAGLINRVVPPELVEAEAMNLAKKIAQQPPVAVRLAKQAVLKAMDTTLETGLDYEQKLFYFLFSTEDQKEGMRAFVEKRKPRFQGK</sequence>
<dbReference type="PANTHER" id="PTHR11941:SF54">
    <property type="entry name" value="ENOYL-COA HYDRATASE, MITOCHONDRIAL"/>
    <property type="match status" value="1"/>
</dbReference>
<dbReference type="Proteomes" id="UP001177120">
    <property type="component" value="Unassembled WGS sequence"/>
</dbReference>
<accession>A0ABS2WLW6</accession>